<evidence type="ECO:0000313" key="17">
    <source>
        <dbReference type="EMBL" id="KAJ4490399.1"/>
    </source>
</evidence>
<comment type="cofactor">
    <cofactor evidence="1">
        <name>[4Fe-4S] cluster</name>
        <dbReference type="ChEBI" id="CHEBI:49883"/>
    </cofactor>
</comment>
<keyword evidence="9" id="KW-0249">Electron transport</keyword>
<accession>A0A9W9ATU6</accession>
<dbReference type="GO" id="GO:0046872">
    <property type="term" value="F:metal ion binding"/>
    <property type="evidence" value="ECO:0007669"/>
    <property type="project" value="UniProtKB-KW"/>
</dbReference>
<keyword evidence="13" id="KW-0830">Ubiquinone</keyword>
<dbReference type="GO" id="GO:0005743">
    <property type="term" value="C:mitochondrial inner membrane"/>
    <property type="evidence" value="ECO:0007669"/>
    <property type="project" value="TreeGrafter"/>
</dbReference>
<dbReference type="InterPro" id="IPR036188">
    <property type="entry name" value="FAD/NAD-bd_sf"/>
</dbReference>
<keyword evidence="10" id="KW-0560">Oxidoreductase</keyword>
<protein>
    <recommendedName>
        <fullName evidence="4">electron-transferring-flavoprotein dehydrogenase</fullName>
        <ecNumber evidence="4">1.5.5.1</ecNumber>
    </recommendedName>
    <alternativeName>
        <fullName evidence="14">Electron-transferring-flavoprotein dehydrogenase</fullName>
    </alternativeName>
</protein>
<dbReference type="PANTHER" id="PTHR10617">
    <property type="entry name" value="ELECTRON TRANSFER FLAVOPROTEIN-UBIQUINONE OXIDOREDUCTASE"/>
    <property type="match status" value="1"/>
</dbReference>
<evidence type="ECO:0000256" key="8">
    <source>
        <dbReference type="ARBA" id="ARBA00022827"/>
    </source>
</evidence>
<comment type="caution">
    <text evidence="17">The sequence shown here is derived from an EMBL/GenBank/DDBJ whole genome shotgun (WGS) entry which is preliminary data.</text>
</comment>
<gene>
    <name evidence="17" type="ORF">J3R30DRAFT_3421350</name>
</gene>
<dbReference type="InterPro" id="IPR040156">
    <property type="entry name" value="ETF-QO"/>
</dbReference>
<evidence type="ECO:0000256" key="7">
    <source>
        <dbReference type="ARBA" id="ARBA00022723"/>
    </source>
</evidence>
<feature type="region of interest" description="Disordered" evidence="15">
    <location>
        <begin position="524"/>
        <end position="551"/>
    </location>
</feature>
<dbReference type="Pfam" id="PF05187">
    <property type="entry name" value="Fer4_ETF_QO"/>
    <property type="match status" value="1"/>
</dbReference>
<dbReference type="SUPFAM" id="SSF51905">
    <property type="entry name" value="FAD/NAD(P)-binding domain"/>
    <property type="match status" value="1"/>
</dbReference>
<dbReference type="InterPro" id="IPR049398">
    <property type="entry name" value="ETF-QO/FixC_UQ-bd"/>
</dbReference>
<evidence type="ECO:0000256" key="12">
    <source>
        <dbReference type="ARBA" id="ARBA00023014"/>
    </source>
</evidence>
<evidence type="ECO:0000256" key="2">
    <source>
        <dbReference type="ARBA" id="ARBA00001974"/>
    </source>
</evidence>
<dbReference type="Pfam" id="PF21162">
    <property type="entry name" value="ETFQO_UQ-bd"/>
    <property type="match status" value="1"/>
</dbReference>
<dbReference type="EMBL" id="JAOTPV010000001">
    <property type="protein sequence ID" value="KAJ4490399.1"/>
    <property type="molecule type" value="Genomic_DNA"/>
</dbReference>
<reference evidence="17" key="1">
    <citation type="submission" date="2022-08" db="EMBL/GenBank/DDBJ databases">
        <title>A Global Phylogenomic Analysis of the Shiitake Genus Lentinula.</title>
        <authorList>
            <consortium name="DOE Joint Genome Institute"/>
            <person name="Sierra-Patev S."/>
            <person name="Min B."/>
            <person name="Naranjo-Ortiz M."/>
            <person name="Looney B."/>
            <person name="Konkel Z."/>
            <person name="Slot J.C."/>
            <person name="Sakamoto Y."/>
            <person name="Steenwyk J.L."/>
            <person name="Rokas A."/>
            <person name="Carro J."/>
            <person name="Camarero S."/>
            <person name="Ferreira P."/>
            <person name="Molpeceres G."/>
            <person name="Ruiz-Duenas F.J."/>
            <person name="Serrano A."/>
            <person name="Henrissat B."/>
            <person name="Drula E."/>
            <person name="Hughes K.W."/>
            <person name="Mata J.L."/>
            <person name="Ishikawa N.K."/>
            <person name="Vargas-Isla R."/>
            <person name="Ushijima S."/>
            <person name="Smith C.A."/>
            <person name="Ahrendt S."/>
            <person name="Andreopoulos W."/>
            <person name="He G."/>
            <person name="Labutti K."/>
            <person name="Lipzen A."/>
            <person name="Ng V."/>
            <person name="Riley R."/>
            <person name="Sandor L."/>
            <person name="Barry K."/>
            <person name="Martinez A.T."/>
            <person name="Xiao Y."/>
            <person name="Gibbons J.G."/>
            <person name="Terashima K."/>
            <person name="Grigoriev I.V."/>
            <person name="Hibbett D.S."/>
        </authorList>
    </citation>
    <scope>NUCLEOTIDE SEQUENCE</scope>
    <source>
        <strain evidence="17">JLM2183</strain>
    </source>
</reference>
<dbReference type="GO" id="GO:0051536">
    <property type="term" value="F:iron-sulfur cluster binding"/>
    <property type="evidence" value="ECO:0007669"/>
    <property type="project" value="UniProtKB-KW"/>
</dbReference>
<dbReference type="EC" id="1.5.5.1" evidence="4"/>
<feature type="domain" description="4Fe-4S ferredoxin-type" evidence="16">
    <location>
        <begin position="677"/>
        <end position="706"/>
    </location>
</feature>
<organism evidence="17 18">
    <name type="scientific">Lentinula aciculospora</name>
    <dbReference type="NCBI Taxonomy" id="153920"/>
    <lineage>
        <taxon>Eukaryota</taxon>
        <taxon>Fungi</taxon>
        <taxon>Dikarya</taxon>
        <taxon>Basidiomycota</taxon>
        <taxon>Agaricomycotina</taxon>
        <taxon>Agaricomycetes</taxon>
        <taxon>Agaricomycetidae</taxon>
        <taxon>Agaricales</taxon>
        <taxon>Marasmiineae</taxon>
        <taxon>Omphalotaceae</taxon>
        <taxon>Lentinula</taxon>
    </lineage>
</organism>
<dbReference type="GO" id="GO:0004174">
    <property type="term" value="F:electron-transferring-flavoprotein dehydrogenase activity"/>
    <property type="evidence" value="ECO:0007669"/>
    <property type="project" value="UniProtKB-EC"/>
</dbReference>
<evidence type="ECO:0000256" key="5">
    <source>
        <dbReference type="ARBA" id="ARBA00022448"/>
    </source>
</evidence>
<dbReference type="Gene3D" id="3.30.70.20">
    <property type="match status" value="1"/>
</dbReference>
<evidence type="ECO:0000313" key="18">
    <source>
        <dbReference type="Proteomes" id="UP001150266"/>
    </source>
</evidence>
<proteinExistence type="predicted"/>
<dbReference type="Proteomes" id="UP001150266">
    <property type="component" value="Unassembled WGS sequence"/>
</dbReference>
<evidence type="ECO:0000256" key="15">
    <source>
        <dbReference type="SAM" id="MobiDB-lite"/>
    </source>
</evidence>
<evidence type="ECO:0000256" key="4">
    <source>
        <dbReference type="ARBA" id="ARBA00012696"/>
    </source>
</evidence>
<dbReference type="PANTHER" id="PTHR10617:SF107">
    <property type="entry name" value="ELECTRON TRANSFER FLAVOPROTEIN-UBIQUINONE OXIDOREDUCTASE, MITOCHONDRIAL"/>
    <property type="match status" value="1"/>
</dbReference>
<keyword evidence="7" id="KW-0479">Metal-binding</keyword>
<dbReference type="OrthoDB" id="437331at2759"/>
<evidence type="ECO:0000256" key="6">
    <source>
        <dbReference type="ARBA" id="ARBA00022630"/>
    </source>
</evidence>
<evidence type="ECO:0000259" key="16">
    <source>
        <dbReference type="PROSITE" id="PS51379"/>
    </source>
</evidence>
<evidence type="ECO:0000256" key="14">
    <source>
        <dbReference type="ARBA" id="ARBA00032754"/>
    </source>
</evidence>
<keyword evidence="11" id="KW-0408">Iron</keyword>
<dbReference type="InterPro" id="IPR007859">
    <property type="entry name" value="ETF-QO/FixX_C"/>
</dbReference>
<dbReference type="InterPro" id="IPR017896">
    <property type="entry name" value="4Fe4S_Fe-S-bd"/>
</dbReference>
<evidence type="ECO:0000256" key="1">
    <source>
        <dbReference type="ARBA" id="ARBA00001966"/>
    </source>
</evidence>
<evidence type="ECO:0000256" key="3">
    <source>
        <dbReference type="ARBA" id="ARBA00002819"/>
    </source>
</evidence>
<dbReference type="Gene3D" id="3.30.9.90">
    <property type="match status" value="1"/>
</dbReference>
<name>A0A9W9ATU6_9AGAR</name>
<evidence type="ECO:0000256" key="10">
    <source>
        <dbReference type="ARBA" id="ARBA00023002"/>
    </source>
</evidence>
<keyword evidence="18" id="KW-1185">Reference proteome</keyword>
<keyword evidence="8" id="KW-0274">FAD</keyword>
<dbReference type="PROSITE" id="PS51379">
    <property type="entry name" value="4FE4S_FER_2"/>
    <property type="match status" value="1"/>
</dbReference>
<evidence type="ECO:0000256" key="9">
    <source>
        <dbReference type="ARBA" id="ARBA00022982"/>
    </source>
</evidence>
<dbReference type="Gene3D" id="3.50.50.60">
    <property type="entry name" value="FAD/NAD(P)-binding domain"/>
    <property type="match status" value="1"/>
</dbReference>
<keyword evidence="6" id="KW-0285">Flavoprotein</keyword>
<keyword evidence="5" id="KW-0813">Transport</keyword>
<dbReference type="SUPFAM" id="SSF54373">
    <property type="entry name" value="FAD-linked reductases, C-terminal domain"/>
    <property type="match status" value="1"/>
</dbReference>
<evidence type="ECO:0000256" key="13">
    <source>
        <dbReference type="ARBA" id="ARBA00023075"/>
    </source>
</evidence>
<dbReference type="AlphaFoldDB" id="A0A9W9ATU6"/>
<keyword evidence="12" id="KW-0411">Iron-sulfur</keyword>
<sequence length="762" mass="84343">MIRRKSIQIPFLLRTRIKSIHRLQHTSTAVNPRTVPRVTDNCDVLIVGAGPSGLAAAIRLKQLERESKSRELRVVVLEKGTEVGSHILSGCVLEPRALYDLLGADPGLYASQYGCGEPPLGQVAGKSEMLWLTGDSKRMIPGRNAIKIPHPPQMNNEGNYIISLSAFTRWLARVAEEYYGVEVYPGFAGAGVVFSDNEEEKKSPWAGWKGRWGKEVTGIKVNDDVHKNIHTNVPAVLGVVTNSVGISKSFTPKPSFEPGMFFRAKTTLLAEGAHGSLSKMIIGKYGLRRESEPQTYGFGVKEVWRVDEDNAHYNPGKITHTLGFPLDLDTYGGGWIYHMDKGLVSIGLVIGADWENPHKSPYKDFQMMKHHPYIRQLLSSSSTRIAYGARILTEGGLQSLPLLHFPGGALIGDTAGTVNVAKIKGVHTGMGMGMLGAKSAFDAVISDNVDLSTYSSSFLTSWIHSELHETRNLRPSFSFPTFTKYHLGILGGVLYSGIDSLLLKGRTPWTFRHTKNEEERIKCMDGSPSLDSVRTKSTSTTSPIPYPPFQPPLSTDLLTSVMLTGTSHEEDQPEHLRVLKMGESEEEGGLEYRLSEIREEEEEKSVEEQTHDGKYRDIKPIQPKIRTEPERRHHHVHINVGSYAGLLAHACPAGVYEYVDDDLSKDGNTQGEGWNGKKFVINAQNCIHCKLCDVKVPTQDITWTVPEGGGGPKYSMFLFFCFESLFFLFSSSSPSLSLPFYSLLFIPSLTNPLTKPNPFAQP</sequence>
<comment type="cofactor">
    <cofactor evidence="2">
        <name>FAD</name>
        <dbReference type="ChEBI" id="CHEBI:57692"/>
    </cofactor>
</comment>
<comment type="function">
    <text evidence="3">Accepts electrons from ETF and reduces ubiquinone.</text>
</comment>
<dbReference type="Pfam" id="PF13450">
    <property type="entry name" value="NAD_binding_8"/>
    <property type="match status" value="1"/>
</dbReference>
<dbReference type="SUPFAM" id="SSF54862">
    <property type="entry name" value="4Fe-4S ferredoxins"/>
    <property type="match status" value="1"/>
</dbReference>
<evidence type="ECO:0000256" key="11">
    <source>
        <dbReference type="ARBA" id="ARBA00023004"/>
    </source>
</evidence>